<dbReference type="InterPro" id="IPR001789">
    <property type="entry name" value="Sig_transdc_resp-reg_receiver"/>
</dbReference>
<keyword evidence="5 9" id="KW-0238">DNA-binding</keyword>
<gene>
    <name evidence="12" type="ORF">IAB60_05105</name>
</gene>
<feature type="domain" description="OmpR/PhoB-type" evidence="11">
    <location>
        <begin position="133"/>
        <end position="232"/>
    </location>
</feature>
<dbReference type="Gene3D" id="3.40.50.2300">
    <property type="match status" value="1"/>
</dbReference>
<dbReference type="Gene3D" id="1.10.10.10">
    <property type="entry name" value="Winged helix-like DNA-binding domain superfamily/Winged helix DNA-binding domain"/>
    <property type="match status" value="1"/>
</dbReference>
<keyword evidence="4" id="KW-0805">Transcription regulation</keyword>
<evidence type="ECO:0000313" key="13">
    <source>
        <dbReference type="Proteomes" id="UP000886860"/>
    </source>
</evidence>
<dbReference type="CDD" id="cd00383">
    <property type="entry name" value="trans_reg_C"/>
    <property type="match status" value="1"/>
</dbReference>
<evidence type="ECO:0000256" key="1">
    <source>
        <dbReference type="ARBA" id="ARBA00018672"/>
    </source>
</evidence>
<organism evidence="12 13">
    <name type="scientific">Candidatus Caccovicinus merdipullorum</name>
    <dbReference type="NCBI Taxonomy" id="2840724"/>
    <lineage>
        <taxon>Bacteria</taxon>
        <taxon>Bacillati</taxon>
        <taxon>Bacillota</taxon>
        <taxon>Clostridia</taxon>
        <taxon>Eubacteriales</taxon>
        <taxon>Candidatus Caccovicinus</taxon>
    </lineage>
</organism>
<dbReference type="AlphaFoldDB" id="A0A9D1GJI2"/>
<reference evidence="12" key="1">
    <citation type="submission" date="2020-10" db="EMBL/GenBank/DDBJ databases">
        <authorList>
            <person name="Gilroy R."/>
        </authorList>
    </citation>
    <scope>NUCLEOTIDE SEQUENCE</scope>
    <source>
        <strain evidence="12">CHK123-3438</strain>
    </source>
</reference>
<proteinExistence type="predicted"/>
<evidence type="ECO:0000256" key="3">
    <source>
        <dbReference type="ARBA" id="ARBA00023012"/>
    </source>
</evidence>
<dbReference type="PROSITE" id="PS50110">
    <property type="entry name" value="RESPONSE_REGULATORY"/>
    <property type="match status" value="1"/>
</dbReference>
<dbReference type="SMART" id="SM00862">
    <property type="entry name" value="Trans_reg_C"/>
    <property type="match status" value="1"/>
</dbReference>
<dbReference type="Pfam" id="PF00072">
    <property type="entry name" value="Response_reg"/>
    <property type="match status" value="1"/>
</dbReference>
<evidence type="ECO:0000256" key="2">
    <source>
        <dbReference type="ARBA" id="ARBA00022553"/>
    </source>
</evidence>
<protein>
    <recommendedName>
        <fullName evidence="1">Stage 0 sporulation protein A homolog</fullName>
    </recommendedName>
</protein>
<dbReference type="GO" id="GO:0000976">
    <property type="term" value="F:transcription cis-regulatory region binding"/>
    <property type="evidence" value="ECO:0007669"/>
    <property type="project" value="TreeGrafter"/>
</dbReference>
<dbReference type="InterPro" id="IPR011006">
    <property type="entry name" value="CheY-like_superfamily"/>
</dbReference>
<dbReference type="PANTHER" id="PTHR48111:SF2">
    <property type="entry name" value="RESPONSE REGULATOR SAER"/>
    <property type="match status" value="1"/>
</dbReference>
<feature type="DNA-binding region" description="OmpR/PhoB-type" evidence="9">
    <location>
        <begin position="133"/>
        <end position="232"/>
    </location>
</feature>
<keyword evidence="3" id="KW-0902">Two-component regulatory system</keyword>
<dbReference type="GO" id="GO:0005829">
    <property type="term" value="C:cytosol"/>
    <property type="evidence" value="ECO:0007669"/>
    <property type="project" value="TreeGrafter"/>
</dbReference>
<dbReference type="InterPro" id="IPR039420">
    <property type="entry name" value="WalR-like"/>
</dbReference>
<dbReference type="Proteomes" id="UP000886860">
    <property type="component" value="Unassembled WGS sequence"/>
</dbReference>
<accession>A0A9D1GJI2</accession>
<reference evidence="12" key="2">
    <citation type="journal article" date="2021" name="PeerJ">
        <title>Extensive microbial diversity within the chicken gut microbiome revealed by metagenomics and culture.</title>
        <authorList>
            <person name="Gilroy R."/>
            <person name="Ravi A."/>
            <person name="Getino M."/>
            <person name="Pursley I."/>
            <person name="Horton D.L."/>
            <person name="Alikhan N.F."/>
            <person name="Baker D."/>
            <person name="Gharbi K."/>
            <person name="Hall N."/>
            <person name="Watson M."/>
            <person name="Adriaenssens E.M."/>
            <person name="Foster-Nyarko E."/>
            <person name="Jarju S."/>
            <person name="Secka A."/>
            <person name="Antonio M."/>
            <person name="Oren A."/>
            <person name="Chaudhuri R.R."/>
            <person name="La Ragione R."/>
            <person name="Hildebrand F."/>
            <person name="Pallen M.J."/>
        </authorList>
    </citation>
    <scope>NUCLEOTIDE SEQUENCE</scope>
    <source>
        <strain evidence="12">CHK123-3438</strain>
    </source>
</reference>
<keyword evidence="6" id="KW-0804">Transcription</keyword>
<evidence type="ECO:0000256" key="9">
    <source>
        <dbReference type="PROSITE-ProRule" id="PRU01091"/>
    </source>
</evidence>
<evidence type="ECO:0000256" key="4">
    <source>
        <dbReference type="ARBA" id="ARBA00023015"/>
    </source>
</evidence>
<keyword evidence="2 8" id="KW-0597">Phosphoprotein</keyword>
<dbReference type="CDD" id="cd17574">
    <property type="entry name" value="REC_OmpR"/>
    <property type="match status" value="1"/>
</dbReference>
<feature type="modified residue" description="4-aspartylphosphate" evidence="8">
    <location>
        <position position="53"/>
    </location>
</feature>
<dbReference type="GO" id="GO:0006355">
    <property type="term" value="P:regulation of DNA-templated transcription"/>
    <property type="evidence" value="ECO:0007669"/>
    <property type="project" value="InterPro"/>
</dbReference>
<evidence type="ECO:0000256" key="6">
    <source>
        <dbReference type="ARBA" id="ARBA00023163"/>
    </source>
</evidence>
<dbReference type="FunFam" id="1.10.10.10:FF:000018">
    <property type="entry name" value="DNA-binding response regulator ResD"/>
    <property type="match status" value="1"/>
</dbReference>
<dbReference type="PROSITE" id="PS51755">
    <property type="entry name" value="OMPR_PHOB"/>
    <property type="match status" value="1"/>
</dbReference>
<dbReference type="InterPro" id="IPR036388">
    <property type="entry name" value="WH-like_DNA-bd_sf"/>
</dbReference>
<sequence>MPYTVLIAEDDGDIRALLKLYLENNGYQVLQADNGLDAGRILKEQHVDLALLDIMMPGMDGYHLIRELRRTSNIPVIVLSARDQDCDKILGLNIGADDYLTKPFNPLEVVAHVQSALRRFYHLGAGKGPEPAASKLTLGELSLDLYEMKLEKNGVPIELTATEYKILAKMMKQPGRVFTKAQLYEREDGYYSESDDKTMMVHISKLREKIESNPKEPRYIKTIRGLGYKIEYRE</sequence>
<dbReference type="FunFam" id="3.40.50.2300:FF:000001">
    <property type="entry name" value="DNA-binding response regulator PhoB"/>
    <property type="match status" value="1"/>
</dbReference>
<evidence type="ECO:0000259" key="11">
    <source>
        <dbReference type="PROSITE" id="PS51755"/>
    </source>
</evidence>
<evidence type="ECO:0000259" key="10">
    <source>
        <dbReference type="PROSITE" id="PS50110"/>
    </source>
</evidence>
<evidence type="ECO:0000256" key="5">
    <source>
        <dbReference type="ARBA" id="ARBA00023125"/>
    </source>
</evidence>
<dbReference type="Pfam" id="PF00486">
    <property type="entry name" value="Trans_reg_C"/>
    <property type="match status" value="1"/>
</dbReference>
<dbReference type="SMART" id="SM00448">
    <property type="entry name" value="REC"/>
    <property type="match status" value="1"/>
</dbReference>
<dbReference type="GO" id="GO:0000156">
    <property type="term" value="F:phosphorelay response regulator activity"/>
    <property type="evidence" value="ECO:0007669"/>
    <property type="project" value="TreeGrafter"/>
</dbReference>
<comment type="function">
    <text evidence="7">May play the central regulatory role in sporulation. It may be an element of the effector pathway responsible for the activation of sporulation genes in response to nutritional stress. Spo0A may act in concert with spo0H (a sigma factor) to control the expression of some genes that are critical to the sporulation process.</text>
</comment>
<dbReference type="PANTHER" id="PTHR48111">
    <property type="entry name" value="REGULATOR OF RPOS"/>
    <property type="match status" value="1"/>
</dbReference>
<dbReference type="Gene3D" id="6.10.250.690">
    <property type="match status" value="1"/>
</dbReference>
<feature type="domain" description="Response regulatory" evidence="10">
    <location>
        <begin position="4"/>
        <end position="117"/>
    </location>
</feature>
<dbReference type="EMBL" id="DVKS01000084">
    <property type="protein sequence ID" value="HIT41474.1"/>
    <property type="molecule type" value="Genomic_DNA"/>
</dbReference>
<dbReference type="GO" id="GO:0032993">
    <property type="term" value="C:protein-DNA complex"/>
    <property type="evidence" value="ECO:0007669"/>
    <property type="project" value="TreeGrafter"/>
</dbReference>
<name>A0A9D1GJI2_9FIRM</name>
<comment type="caution">
    <text evidence="12">The sequence shown here is derived from an EMBL/GenBank/DDBJ whole genome shotgun (WGS) entry which is preliminary data.</text>
</comment>
<dbReference type="SUPFAM" id="SSF52172">
    <property type="entry name" value="CheY-like"/>
    <property type="match status" value="1"/>
</dbReference>
<dbReference type="InterPro" id="IPR001867">
    <property type="entry name" value="OmpR/PhoB-type_DNA-bd"/>
</dbReference>
<evidence type="ECO:0000256" key="7">
    <source>
        <dbReference type="ARBA" id="ARBA00024867"/>
    </source>
</evidence>
<evidence type="ECO:0000313" key="12">
    <source>
        <dbReference type="EMBL" id="HIT41474.1"/>
    </source>
</evidence>
<evidence type="ECO:0000256" key="8">
    <source>
        <dbReference type="PROSITE-ProRule" id="PRU00169"/>
    </source>
</evidence>